<reference evidence="1" key="1">
    <citation type="submission" date="2021-01" db="EMBL/GenBank/DDBJ databases">
        <authorList>
            <consortium name="Genoscope - CEA"/>
            <person name="William W."/>
        </authorList>
    </citation>
    <scope>NUCLEOTIDE SEQUENCE</scope>
</reference>
<gene>
    <name evidence="1" type="ORF">PPRIM_AZ9-3.1.T0800227</name>
</gene>
<dbReference type="Proteomes" id="UP000688137">
    <property type="component" value="Unassembled WGS sequence"/>
</dbReference>
<dbReference type="AlphaFoldDB" id="A0A8S1N8L7"/>
<comment type="caution">
    <text evidence="1">The sequence shown here is derived from an EMBL/GenBank/DDBJ whole genome shotgun (WGS) entry which is preliminary data.</text>
</comment>
<name>A0A8S1N8L7_PARPR</name>
<sequence length="510" mass="59890">MSLFDQFKPTRADQIKTKAKQKTIQNGNDEWQNITLEHEFTYWDSSYLKYKTIKFQITFTKEKKIKYTKDGQILRTDQVLDSFQKPEIFNNLEQINNLKWSGKYGQNSFKVGRWTADWNNQTIQEVGGYYSQCGQKQGLWKDLSKNYWSEAQIFEVGLYINNQRSGIWKYIYKNSEIGGGSYDEQGEKNGKWLELSDNFWNQSQVIYEGEYKSGKKFGLWNVLYKGKGQRQLKQIACGLYNQIQDKDEIVDSIKVGKWIELNDKFWDLAQVLLIGDYKNGRKVGRWDTLHRIRNNKLFEIIGGGSYDKYLEGHTVSDSLKIGKWIELSEGFWRDSKITYNGEYQNGIKVGQWDIYYFDDDAEKIKLIGGGSFVEKINDQNLLVSLKTGIWIELSDGFKSSSEVTYKGEYENGKKVGRWNIFYKDDLMQQLLIFLQIKFHVFCQSGGGQYEKLKDNHMDDSIKVGKWIEEIEGFYEYGQVLYCGEYLNGKKVGIWYQMFGENILDEENYLN</sequence>
<keyword evidence="2" id="KW-1185">Reference proteome</keyword>
<dbReference type="PANTHER" id="PTHR33706:SF1">
    <property type="entry name" value="TPR REPEAT PROTEIN"/>
    <property type="match status" value="1"/>
</dbReference>
<evidence type="ECO:0000313" key="1">
    <source>
        <dbReference type="EMBL" id="CAD8088382.1"/>
    </source>
</evidence>
<dbReference type="OMA" id="ITLEHEF"/>
<proteinExistence type="predicted"/>
<evidence type="ECO:0000313" key="2">
    <source>
        <dbReference type="Proteomes" id="UP000688137"/>
    </source>
</evidence>
<dbReference type="PANTHER" id="PTHR33706">
    <property type="entry name" value="MORN VARIANT REPEAT PROTEIN"/>
    <property type="match status" value="1"/>
</dbReference>
<accession>A0A8S1N8L7</accession>
<protein>
    <submittedName>
        <fullName evidence="1">Uncharacterized protein</fullName>
    </submittedName>
</protein>
<organism evidence="1 2">
    <name type="scientific">Paramecium primaurelia</name>
    <dbReference type="NCBI Taxonomy" id="5886"/>
    <lineage>
        <taxon>Eukaryota</taxon>
        <taxon>Sar</taxon>
        <taxon>Alveolata</taxon>
        <taxon>Ciliophora</taxon>
        <taxon>Intramacronucleata</taxon>
        <taxon>Oligohymenophorea</taxon>
        <taxon>Peniculida</taxon>
        <taxon>Parameciidae</taxon>
        <taxon>Paramecium</taxon>
    </lineage>
</organism>
<dbReference type="EMBL" id="CAJJDM010000083">
    <property type="protein sequence ID" value="CAD8088382.1"/>
    <property type="molecule type" value="Genomic_DNA"/>
</dbReference>